<comment type="caution">
    <text evidence="1">The sequence shown here is derived from an EMBL/GenBank/DDBJ whole genome shotgun (WGS) entry which is preliminary data.</text>
</comment>
<dbReference type="InterPro" id="IPR001668">
    <property type="entry name" value="Mob_Pre"/>
</dbReference>
<proteinExistence type="predicted"/>
<protein>
    <recommendedName>
        <fullName evidence="3">Plasmid recombination enzyme</fullName>
    </recommendedName>
</protein>
<name>A0ABN8TTP7_9VIBR</name>
<reference evidence="1" key="1">
    <citation type="submission" date="2022-06" db="EMBL/GenBank/DDBJ databases">
        <authorList>
            <person name="Goudenege D."/>
            <person name="Le Roux F."/>
        </authorList>
    </citation>
    <scope>NUCLEOTIDE SEQUENCE</scope>
    <source>
        <strain evidence="1">12-063</strain>
    </source>
</reference>
<dbReference type="Pfam" id="PF01076">
    <property type="entry name" value="Mob_Pre"/>
    <property type="match status" value="1"/>
</dbReference>
<dbReference type="Proteomes" id="UP001152658">
    <property type="component" value="Unassembled WGS sequence"/>
</dbReference>
<keyword evidence="2" id="KW-1185">Reference proteome</keyword>
<evidence type="ECO:0000313" key="1">
    <source>
        <dbReference type="EMBL" id="CAH8237412.1"/>
    </source>
</evidence>
<dbReference type="RefSeq" id="WP_168523046.1">
    <property type="nucleotide sequence ID" value="NZ_CALYLA010000019.1"/>
</dbReference>
<evidence type="ECO:0000313" key="2">
    <source>
        <dbReference type="Proteomes" id="UP001152658"/>
    </source>
</evidence>
<evidence type="ECO:0008006" key="3">
    <source>
        <dbReference type="Google" id="ProtNLM"/>
    </source>
</evidence>
<dbReference type="EMBL" id="CALYLK010000136">
    <property type="protein sequence ID" value="CAH8237412.1"/>
    <property type="molecule type" value="Genomic_DNA"/>
</dbReference>
<dbReference type="NCBIfam" id="NF041497">
    <property type="entry name" value="MobV"/>
    <property type="match status" value="1"/>
</dbReference>
<sequence>MTTTILRFEKHKHFVNIRQAGAHQHRHHKETKNADNLRTHLNRTFIGSSNLVSDVKTRLDTLTKQPRKNSVLAMDGILSLSPEVFIDGTKEDQYRALRTFALASKAWLVNTFGDNVVNAVLHRDESSPHVHFTVVPIQENDLGQSKLNARDLFNKKTLHDFQCDYFDYMHKYFPSLQSPKYHEKATHTTLKEFYTGINELKVNIEGYFDSEFKQQRESLQEELADSIKKNVDKWLEEIFFDVEDHEKETWVEEIREELERKLKNSIDFNTVYKKINYNKKQI</sequence>
<dbReference type="CDD" id="cd17242">
    <property type="entry name" value="MobM_relaxase"/>
    <property type="match status" value="1"/>
</dbReference>
<accession>A0ABN8TTP7</accession>
<gene>
    <name evidence="1" type="ORF">VAE063_950527</name>
</gene>
<organism evidence="1 2">
    <name type="scientific">Vibrio aestuarianus</name>
    <dbReference type="NCBI Taxonomy" id="28171"/>
    <lineage>
        <taxon>Bacteria</taxon>
        <taxon>Pseudomonadati</taxon>
        <taxon>Pseudomonadota</taxon>
        <taxon>Gammaproteobacteria</taxon>
        <taxon>Vibrionales</taxon>
        <taxon>Vibrionaceae</taxon>
        <taxon>Vibrio</taxon>
    </lineage>
</organism>
<dbReference type="Gene3D" id="3.30.930.30">
    <property type="match status" value="1"/>
</dbReference>